<proteinExistence type="predicted"/>
<gene>
    <name evidence="1" type="ORF">AHMF7616_01409</name>
</gene>
<evidence type="ECO:0000313" key="1">
    <source>
        <dbReference type="EMBL" id="RDC62815.1"/>
    </source>
</evidence>
<dbReference type="AlphaFoldDB" id="A0A369QGX3"/>
<comment type="caution">
    <text evidence="1">The sequence shown here is derived from an EMBL/GenBank/DDBJ whole genome shotgun (WGS) entry which is preliminary data.</text>
</comment>
<reference evidence="1 2" key="1">
    <citation type="submission" date="2018-04" db="EMBL/GenBank/DDBJ databases">
        <title>Adhaeribacter sp. HMF7616 genome sequencing and assembly.</title>
        <authorList>
            <person name="Kang H."/>
            <person name="Kang J."/>
            <person name="Cha I."/>
            <person name="Kim H."/>
            <person name="Joh K."/>
        </authorList>
    </citation>
    <scope>NUCLEOTIDE SEQUENCE [LARGE SCALE GENOMIC DNA]</scope>
    <source>
        <strain evidence="1 2">HMF7616</strain>
    </source>
</reference>
<evidence type="ECO:0000313" key="2">
    <source>
        <dbReference type="Proteomes" id="UP000253919"/>
    </source>
</evidence>
<dbReference type="Proteomes" id="UP000253919">
    <property type="component" value="Unassembled WGS sequence"/>
</dbReference>
<organism evidence="1 2">
    <name type="scientific">Adhaeribacter pallidiroseus</name>
    <dbReference type="NCBI Taxonomy" id="2072847"/>
    <lineage>
        <taxon>Bacteria</taxon>
        <taxon>Pseudomonadati</taxon>
        <taxon>Bacteroidota</taxon>
        <taxon>Cytophagia</taxon>
        <taxon>Cytophagales</taxon>
        <taxon>Hymenobacteraceae</taxon>
        <taxon>Adhaeribacter</taxon>
    </lineage>
</organism>
<dbReference type="EMBL" id="QASA01000001">
    <property type="protein sequence ID" value="RDC62815.1"/>
    <property type="molecule type" value="Genomic_DNA"/>
</dbReference>
<sequence length="83" mass="9996">MVGVSDFELMSLSEKMQFIRQEGHYLHYRIKGWCKINIYWLGSFYAEVWFLYNLKDIGLIRTYTKATCLDPYLNDLQVPMLFE</sequence>
<name>A0A369QGX3_9BACT</name>
<protein>
    <submittedName>
        <fullName evidence="1">Uncharacterized protein</fullName>
    </submittedName>
</protein>
<accession>A0A369QGX3</accession>
<keyword evidence="2" id="KW-1185">Reference proteome</keyword>